<sequence>MSVISSLIGRLLHQASYYLSHKGKNTLLEGSLNVEATQTAVLKTLFDNIAGSENANKHGITSDTTLKEYQKQVPITDYEYWQSSISRQQQGNDFVLTKLDCERYQPTSGSTSKIKWIPYTQAFLSELDHAISPWVADLYQQYPGVRKGKHYWSLSWVPSDLRNKLTTSINNDLQLLPWWKRLFMAGTMAVPESISLAETSDESFFATACYLLSSRDLSFISVWSPTFGLSLLEFIQDHKIDLQQTLTQGHWPDKYPGLKNIPCPRSSESANIMAQWNGKADANFTKAIWPDLALISAWDTSSSKIWAKKLHALFPHSEFQGKGLWATEGVISIPINNKYPLTINSHFYEFEDLETHEILTSWQLIAGQNVRPIISSGNGLLRYAMKDHLRVTSFINLCPCFEFIGRIDGTDLVGEKLSPEVAIQLINQFNQFDTITPITLIAIPAQSEKEKPRYSLLCSATATLIMSDKEATEHHLSQRLEEQLCEHFHYKLARELGQLGHAKILIKENALDYYAQHKIDQGMVKGNIKIEPLITWENAPFESKAAEPSTTGMESVR</sequence>
<proteinExistence type="predicted"/>
<dbReference type="Pfam" id="PF23571">
    <property type="entry name" value="GH3_M"/>
    <property type="match status" value="1"/>
</dbReference>
<feature type="domain" description="GH3 C-terminal" evidence="2">
    <location>
        <begin position="444"/>
        <end position="537"/>
    </location>
</feature>
<dbReference type="InterPro" id="IPR004993">
    <property type="entry name" value="GH3"/>
</dbReference>
<evidence type="ECO:0000259" key="2">
    <source>
        <dbReference type="Pfam" id="PF23572"/>
    </source>
</evidence>
<accession>A0A1Y5HX92</accession>
<dbReference type="Pfam" id="PF03321">
    <property type="entry name" value="GH3"/>
    <property type="match status" value="1"/>
</dbReference>
<feature type="domain" description="GH3 middle" evidence="1">
    <location>
        <begin position="339"/>
        <end position="406"/>
    </location>
</feature>
<dbReference type="PANTHER" id="PTHR31901:SF9">
    <property type="entry name" value="GH3 DOMAIN-CONTAINING PROTEIN"/>
    <property type="match status" value="1"/>
</dbReference>
<protein>
    <submittedName>
        <fullName evidence="3">GH3 auxin-responsive promoter</fullName>
    </submittedName>
</protein>
<name>A0A1Y5HX92_OLEAN</name>
<evidence type="ECO:0000313" key="4">
    <source>
        <dbReference type="Proteomes" id="UP000227088"/>
    </source>
</evidence>
<evidence type="ECO:0000259" key="1">
    <source>
        <dbReference type="Pfam" id="PF23571"/>
    </source>
</evidence>
<dbReference type="GO" id="GO:0016881">
    <property type="term" value="F:acid-amino acid ligase activity"/>
    <property type="evidence" value="ECO:0007669"/>
    <property type="project" value="TreeGrafter"/>
</dbReference>
<dbReference type="InterPro" id="IPR055378">
    <property type="entry name" value="GH3_C"/>
</dbReference>
<dbReference type="AlphaFoldDB" id="A0A1Y5HX92"/>
<dbReference type="GO" id="GO:0005737">
    <property type="term" value="C:cytoplasm"/>
    <property type="evidence" value="ECO:0007669"/>
    <property type="project" value="TreeGrafter"/>
</dbReference>
<dbReference type="Proteomes" id="UP000227088">
    <property type="component" value="Unassembled WGS sequence"/>
</dbReference>
<reference evidence="4" key="1">
    <citation type="journal article" date="2017" name="Proc. Natl. Acad. Sci. U.S.A.">
        <title>Simulation of Deepwater Horizon oil plume reveals substrate specialization within a complex community of hydrocarbon degraders.</title>
        <authorList>
            <person name="Hu P."/>
            <person name="Dubinsky E.A."/>
            <person name="Probst A.J."/>
            <person name="Wang J."/>
            <person name="Sieber C.M.K."/>
            <person name="Tom L.M."/>
            <person name="Gardinali P."/>
            <person name="Banfield J.F."/>
            <person name="Atlas R.M."/>
            <person name="Andersen G.L."/>
        </authorList>
    </citation>
    <scope>NUCLEOTIDE SEQUENCE [LARGE SCALE GENOMIC DNA]</scope>
</reference>
<organism evidence="3 4">
    <name type="scientific">Oleispira antarctica</name>
    <dbReference type="NCBI Taxonomy" id="188908"/>
    <lineage>
        <taxon>Bacteria</taxon>
        <taxon>Pseudomonadati</taxon>
        <taxon>Pseudomonadota</taxon>
        <taxon>Gammaproteobacteria</taxon>
        <taxon>Oceanospirillales</taxon>
        <taxon>Oceanospirillaceae</taxon>
        <taxon>Oleispira</taxon>
    </lineage>
</organism>
<comment type="caution">
    <text evidence="3">The sequence shown here is derived from an EMBL/GenBank/DDBJ whole genome shotgun (WGS) entry which is preliminary data.</text>
</comment>
<gene>
    <name evidence="3" type="ORF">A9R00_06160</name>
</gene>
<evidence type="ECO:0000313" key="3">
    <source>
        <dbReference type="EMBL" id="OUS40413.1"/>
    </source>
</evidence>
<dbReference type="InterPro" id="IPR055377">
    <property type="entry name" value="GH3_M"/>
</dbReference>
<dbReference type="PANTHER" id="PTHR31901">
    <property type="entry name" value="GH3 DOMAIN-CONTAINING PROTEIN"/>
    <property type="match status" value="1"/>
</dbReference>
<dbReference type="EMBL" id="MABE01000345">
    <property type="protein sequence ID" value="OUS40413.1"/>
    <property type="molecule type" value="Genomic_DNA"/>
</dbReference>
<dbReference type="Pfam" id="PF23572">
    <property type="entry name" value="GH3_C"/>
    <property type="match status" value="1"/>
</dbReference>